<comment type="caution">
    <text evidence="2">The sequence shown here is derived from an EMBL/GenBank/DDBJ whole genome shotgun (WGS) entry which is preliminary data.</text>
</comment>
<protein>
    <submittedName>
        <fullName evidence="2">Uncharacterized protein</fullName>
    </submittedName>
</protein>
<name>A0A8K0UZB2_9AGAR</name>
<evidence type="ECO:0000313" key="2">
    <source>
        <dbReference type="EMBL" id="KAH8107798.1"/>
    </source>
</evidence>
<evidence type="ECO:0000313" key="3">
    <source>
        <dbReference type="Proteomes" id="UP000813824"/>
    </source>
</evidence>
<accession>A0A8K0UZB2</accession>
<reference evidence="2" key="1">
    <citation type="journal article" date="2021" name="New Phytol.">
        <title>Evolutionary innovations through gain and loss of genes in the ectomycorrhizal Boletales.</title>
        <authorList>
            <person name="Wu G."/>
            <person name="Miyauchi S."/>
            <person name="Morin E."/>
            <person name="Kuo A."/>
            <person name="Drula E."/>
            <person name="Varga T."/>
            <person name="Kohler A."/>
            <person name="Feng B."/>
            <person name="Cao Y."/>
            <person name="Lipzen A."/>
            <person name="Daum C."/>
            <person name="Hundley H."/>
            <person name="Pangilinan J."/>
            <person name="Johnson J."/>
            <person name="Barry K."/>
            <person name="LaButti K."/>
            <person name="Ng V."/>
            <person name="Ahrendt S."/>
            <person name="Min B."/>
            <person name="Choi I.G."/>
            <person name="Park H."/>
            <person name="Plett J.M."/>
            <person name="Magnuson J."/>
            <person name="Spatafora J.W."/>
            <person name="Nagy L.G."/>
            <person name="Henrissat B."/>
            <person name="Grigoriev I.V."/>
            <person name="Yang Z.L."/>
            <person name="Xu J."/>
            <person name="Martin F.M."/>
        </authorList>
    </citation>
    <scope>NUCLEOTIDE SEQUENCE</scope>
    <source>
        <strain evidence="2">KKN 215</strain>
    </source>
</reference>
<feature type="region of interest" description="Disordered" evidence="1">
    <location>
        <begin position="292"/>
        <end position="358"/>
    </location>
</feature>
<feature type="compositionally biased region" description="Low complexity" evidence="1">
    <location>
        <begin position="298"/>
        <end position="315"/>
    </location>
</feature>
<feature type="region of interest" description="Disordered" evidence="1">
    <location>
        <begin position="229"/>
        <end position="274"/>
    </location>
</feature>
<proteinExistence type="predicted"/>
<dbReference type="AlphaFoldDB" id="A0A8K0UZB2"/>
<gene>
    <name evidence="2" type="ORF">BXZ70DRAFT_912663</name>
</gene>
<dbReference type="OrthoDB" id="3364736at2759"/>
<feature type="compositionally biased region" description="Polar residues" evidence="1">
    <location>
        <begin position="328"/>
        <end position="348"/>
    </location>
</feature>
<organism evidence="2 3">
    <name type="scientific">Cristinia sonorae</name>
    <dbReference type="NCBI Taxonomy" id="1940300"/>
    <lineage>
        <taxon>Eukaryota</taxon>
        <taxon>Fungi</taxon>
        <taxon>Dikarya</taxon>
        <taxon>Basidiomycota</taxon>
        <taxon>Agaricomycotina</taxon>
        <taxon>Agaricomycetes</taxon>
        <taxon>Agaricomycetidae</taxon>
        <taxon>Agaricales</taxon>
        <taxon>Pleurotineae</taxon>
        <taxon>Stephanosporaceae</taxon>
        <taxon>Cristinia</taxon>
    </lineage>
</organism>
<evidence type="ECO:0000256" key="1">
    <source>
        <dbReference type="SAM" id="MobiDB-lite"/>
    </source>
</evidence>
<feature type="compositionally biased region" description="Low complexity" evidence="1">
    <location>
        <begin position="258"/>
        <end position="274"/>
    </location>
</feature>
<dbReference type="Proteomes" id="UP000813824">
    <property type="component" value="Unassembled WGS sequence"/>
</dbReference>
<sequence length="424" mass="46038">MSLSTTSTATYTLTKYSRCYPQHASLYQSQAQRQTDEWQHFTNPVMRLILDVKKRVSGDLEAYRLRIVWSLNTNMGPDAMDVDVDQRDVVFEDLELLAFSKVPYDPQTQAAGLPLKAVYRDAIVGIRYLHPRIVPPGCAAVYRRIQMNFESNDSAQSFIDAIQQVCPCKANPNPNAPAKSSTVRPLAQSRPSIINAGASTQLSVAPHSTEDIQTLRRATTLLHYQPHTPKFGQHIFNPTPPAPSVPPVLSRQTSTFLSPSDPAANSAAATSNPVSDCHASFVVPETYRISTHSRTTAPSSDPSSDSTLVAASAPPSSAPPRPVVYPTATLSKEASTSQAPTSTSNSLPIPTEPAASAPVLTSNSANGPNALLAALRETPALYDLPRDELEYLVAQVIREDGFVKLLETLDSMWKMKGLLGMIEK</sequence>
<keyword evidence="3" id="KW-1185">Reference proteome</keyword>
<dbReference type="EMBL" id="JAEVFJ010000001">
    <property type="protein sequence ID" value="KAH8107798.1"/>
    <property type="molecule type" value="Genomic_DNA"/>
</dbReference>